<keyword evidence="2" id="KW-0645">Protease</keyword>
<evidence type="ECO:0000256" key="2">
    <source>
        <dbReference type="ARBA" id="ARBA00022670"/>
    </source>
</evidence>
<accession>A0A370PWU3</accession>
<keyword evidence="4" id="KW-0378">Hydrolase</keyword>
<dbReference type="PROSITE" id="PS00759">
    <property type="entry name" value="ARGE_DAPE_CPG2_2"/>
    <property type="match status" value="1"/>
</dbReference>
<keyword evidence="6" id="KW-1185">Reference proteome</keyword>
<keyword evidence="3" id="KW-0479">Metal-binding</keyword>
<sequence>MALMAPLPASIYVNRVGRIRDINLVSRCPRTEQSFTMPHGDTATVRIDNASVQQLETCRTIGDNNLPTWMCAGDILAKQNIYGRGSTDDKGPVLAWLSALEAYQKAEVDVPVNLRFCFEGMEESGSVRFSEFAQEHKDIFTKVDAACISDNYWLTTRKPCLTYGLRDINYFTITIAQKPLRDMGLCPSIALADSNGNILIPGINGLVDDVTPDKIAQYEDIDFDMDEFRSTIGSEAAIYATAKDTLMHRWRYPSITIHGINGADPSPNQTTAIYPKVTEKFSIRTVPTMEGKTVTALMVHYLEQEFKKLSSTNTCEVKQFGESAPYWVANTEDSEFAAGRAATNRVYNTKPDLTCESGSIGVTLDIQNALGHDKSIMLLPVGRSDDGAHCPHEKLDRDNHIEERKLLGAYWWYFANE</sequence>
<name>A0A370PWU3_ASPPH</name>
<evidence type="ECO:0000256" key="4">
    <source>
        <dbReference type="ARBA" id="ARBA00022801"/>
    </source>
</evidence>
<dbReference type="InterPro" id="IPR001261">
    <property type="entry name" value="ArgE/DapE_CS"/>
</dbReference>
<evidence type="ECO:0000256" key="1">
    <source>
        <dbReference type="ARBA" id="ARBA00006247"/>
    </source>
</evidence>
<dbReference type="AlphaFoldDB" id="A0A370PWU3"/>
<dbReference type="PANTHER" id="PTHR43270:SF4">
    <property type="entry name" value="CARNOSINE DIPEPTIDASE 2, ISOFORM A"/>
    <property type="match status" value="1"/>
</dbReference>
<dbReference type="GO" id="GO:0046872">
    <property type="term" value="F:metal ion binding"/>
    <property type="evidence" value="ECO:0007669"/>
    <property type="project" value="UniProtKB-KW"/>
</dbReference>
<evidence type="ECO:0000256" key="3">
    <source>
        <dbReference type="ARBA" id="ARBA00022723"/>
    </source>
</evidence>
<protein>
    <submittedName>
        <fullName evidence="5">Zn-dependent exopeptidase</fullName>
    </submittedName>
</protein>
<dbReference type="PANTHER" id="PTHR43270">
    <property type="entry name" value="BETA-ALA-HIS DIPEPTIDASE"/>
    <property type="match status" value="1"/>
</dbReference>
<evidence type="ECO:0000313" key="5">
    <source>
        <dbReference type="EMBL" id="RDK46663.1"/>
    </source>
</evidence>
<dbReference type="GO" id="GO:0006508">
    <property type="term" value="P:proteolysis"/>
    <property type="evidence" value="ECO:0007669"/>
    <property type="project" value="UniProtKB-KW"/>
</dbReference>
<dbReference type="InterPro" id="IPR002933">
    <property type="entry name" value="Peptidase_M20"/>
</dbReference>
<dbReference type="GO" id="GO:0008233">
    <property type="term" value="F:peptidase activity"/>
    <property type="evidence" value="ECO:0007669"/>
    <property type="project" value="UniProtKB-KW"/>
</dbReference>
<proteinExistence type="inferred from homology"/>
<organism evidence="5 6">
    <name type="scientific">Aspergillus phoenicis ATCC 13157</name>
    <dbReference type="NCBI Taxonomy" id="1353007"/>
    <lineage>
        <taxon>Eukaryota</taxon>
        <taxon>Fungi</taxon>
        <taxon>Dikarya</taxon>
        <taxon>Ascomycota</taxon>
        <taxon>Pezizomycotina</taxon>
        <taxon>Eurotiomycetes</taxon>
        <taxon>Eurotiomycetidae</taxon>
        <taxon>Eurotiales</taxon>
        <taxon>Aspergillaceae</taxon>
        <taxon>Aspergillus</taxon>
    </lineage>
</organism>
<dbReference type="SUPFAM" id="SSF53187">
    <property type="entry name" value="Zn-dependent exopeptidases"/>
    <property type="match status" value="1"/>
</dbReference>
<dbReference type="InterPro" id="IPR051458">
    <property type="entry name" value="Cyt/Met_Dipeptidase"/>
</dbReference>
<reference evidence="5 6" key="1">
    <citation type="submission" date="2018-07" db="EMBL/GenBank/DDBJ databases">
        <title>Section-level genome sequencing of Aspergillus section Nigri to investigate inter- and intra-species variation.</title>
        <authorList>
            <consortium name="DOE Joint Genome Institute"/>
            <person name="Vesth T.C."/>
            <person name="Nybo J.L."/>
            <person name="Theobald S."/>
            <person name="Frisvad J.C."/>
            <person name="Larsen T.O."/>
            <person name="Nielsen K.F."/>
            <person name="Hoof J.B."/>
            <person name="Brandl J."/>
            <person name="Salamov A."/>
            <person name="Riley R."/>
            <person name="Gladden J.M."/>
            <person name="Phatale P."/>
            <person name="Nielsen M.T."/>
            <person name="Lyhne E.K."/>
            <person name="Kogle M.E."/>
            <person name="Strasser K."/>
            <person name="McDonnell E."/>
            <person name="Barry K."/>
            <person name="Clum A."/>
            <person name="Chen C."/>
            <person name="Nolan M."/>
            <person name="Sandor L."/>
            <person name="Kuo A."/>
            <person name="Lipzen A."/>
            <person name="Hainaut M."/>
            <person name="Drula E."/>
            <person name="Tsang A."/>
            <person name="Magnuson J.K."/>
            <person name="Henrissat B."/>
            <person name="Wiebenga A."/>
            <person name="Simmons B.A."/>
            <person name="Makela M.R."/>
            <person name="De vries R.P."/>
            <person name="Grigoriev I.V."/>
            <person name="Mortensen U.H."/>
            <person name="Baker S.E."/>
            <person name="Andersen M.R."/>
        </authorList>
    </citation>
    <scope>NUCLEOTIDE SEQUENCE [LARGE SCALE GENOMIC DNA]</scope>
    <source>
        <strain evidence="5 6">ATCC 13157</strain>
    </source>
</reference>
<dbReference type="Pfam" id="PF01546">
    <property type="entry name" value="Peptidase_M20"/>
    <property type="match status" value="1"/>
</dbReference>
<dbReference type="Gene3D" id="3.30.70.360">
    <property type="match status" value="1"/>
</dbReference>
<gene>
    <name evidence="5" type="ORF">M752DRAFT_280925</name>
</gene>
<dbReference type="Gene3D" id="3.40.630.10">
    <property type="entry name" value="Zn peptidases"/>
    <property type="match status" value="2"/>
</dbReference>
<dbReference type="EMBL" id="KZ851845">
    <property type="protein sequence ID" value="RDK46663.1"/>
    <property type="molecule type" value="Genomic_DNA"/>
</dbReference>
<comment type="similarity">
    <text evidence="1">Belongs to the peptidase M20A family.</text>
</comment>
<dbReference type="Proteomes" id="UP000254937">
    <property type="component" value="Unassembled WGS sequence"/>
</dbReference>
<evidence type="ECO:0000313" key="6">
    <source>
        <dbReference type="Proteomes" id="UP000254937"/>
    </source>
</evidence>